<sequence length="650" mass="72378">MLQGYDVSKNLLDVPIRITPTSNKGAYLALGSDGLRLTANPDEIARINKKGTKKYKLFLRGTPVCHKKDKGADSCERGKNKSKSWNIKKGGGGYSIKSAKEKLMGFRQYCLTYDNGHSGKVEVKPCRRDRKNQLFDMTPVEPEKETPEDDEKKDGEKKNREKDGDCSKKDADSDDENLSRDTFSSSEDVVVFDPKKETPQKPEQTPTPPPYYPTVPQVPMYGYPYVPPQPEQQCVCAEVAPCVCPPDGGNLLPPTWMDALLVEAAQERPAQDLGAVVKFDVPALHLARRHARLHHKRISFAIPPRHAAQRVVLLRPYRVARAAARLRWEGRDAPLLRLGRVGAAPAHHPVDVADLRAVHEDLVGPFGAAPCLMYAAVHFQVPSAEDAHLAFPRPNVLPRVDCALDKEKHLVNRSACFKSPLVSEENLKRQGLQAGHTLERRFGVQLATWLHTPHSGVSAPAAPEAPFKRFRSAETFKCTYPHCMLLHIALCLCAGGLSNLTPYSLIGNKPVQIRSVANPLFSLQVQGDTVVGSYVPSIAMLHEADPSDWTMSDWLLVMEGSRMCHKADNTVGTCGEGDLAVSWKIRMRRGSAFVFKTQTPRGWHCMTLDPVTKGVIMNLCRFSDPFQMFFIRESLFTDFLMSPFSRRAQL</sequence>
<organism evidence="2">
    <name type="scientific">Menopon gallinae</name>
    <name type="common">poultry shaft louse</name>
    <dbReference type="NCBI Taxonomy" id="328185"/>
    <lineage>
        <taxon>Eukaryota</taxon>
        <taxon>Metazoa</taxon>
        <taxon>Ecdysozoa</taxon>
        <taxon>Arthropoda</taxon>
        <taxon>Hexapoda</taxon>
        <taxon>Insecta</taxon>
        <taxon>Pterygota</taxon>
        <taxon>Neoptera</taxon>
        <taxon>Paraneoptera</taxon>
        <taxon>Psocodea</taxon>
        <taxon>Troctomorpha</taxon>
        <taxon>Phthiraptera</taxon>
        <taxon>Amblycera</taxon>
        <taxon>Menoponidae</taxon>
        <taxon>Menopon</taxon>
    </lineage>
</organism>
<dbReference type="AlphaFoldDB" id="A0AAW2H819"/>
<comment type="caution">
    <text evidence="2">The sequence shown here is derived from an EMBL/GenBank/DDBJ whole genome shotgun (WGS) entry which is preliminary data.</text>
</comment>
<feature type="region of interest" description="Disordered" evidence="1">
    <location>
        <begin position="130"/>
        <end position="210"/>
    </location>
</feature>
<name>A0AAW2H819_9NEOP</name>
<dbReference type="EMBL" id="JARGDH010000006">
    <property type="protein sequence ID" value="KAL0265864.1"/>
    <property type="molecule type" value="Genomic_DNA"/>
</dbReference>
<gene>
    <name evidence="2" type="ORF">PYX00_011581</name>
</gene>
<evidence type="ECO:0000313" key="2">
    <source>
        <dbReference type="EMBL" id="KAL0265864.1"/>
    </source>
</evidence>
<evidence type="ECO:0000256" key="1">
    <source>
        <dbReference type="SAM" id="MobiDB-lite"/>
    </source>
</evidence>
<reference evidence="2" key="1">
    <citation type="journal article" date="2024" name="Gigascience">
        <title>Chromosome-level genome of the poultry shaft louse Menopon gallinae provides insight into the host-switching and adaptive evolution of parasitic lice.</title>
        <authorList>
            <person name="Xu Y."/>
            <person name="Ma L."/>
            <person name="Liu S."/>
            <person name="Liang Y."/>
            <person name="Liu Q."/>
            <person name="He Z."/>
            <person name="Tian L."/>
            <person name="Duan Y."/>
            <person name="Cai W."/>
            <person name="Li H."/>
            <person name="Song F."/>
        </authorList>
    </citation>
    <scope>NUCLEOTIDE SEQUENCE</scope>
    <source>
        <strain evidence="2">Cailab_2023a</strain>
    </source>
</reference>
<protein>
    <submittedName>
        <fullName evidence="2">Uncharacterized protein</fullName>
    </submittedName>
</protein>
<accession>A0AAW2H819</accession>
<proteinExistence type="predicted"/>
<feature type="compositionally biased region" description="Basic and acidic residues" evidence="1">
    <location>
        <begin position="141"/>
        <end position="171"/>
    </location>
</feature>